<feature type="region of interest" description="Disordered" evidence="6">
    <location>
        <begin position="485"/>
        <end position="573"/>
    </location>
</feature>
<sequence>MISLQQKAGRSLIIRKHHSTTLSSLTTTYRRCRTDTLSSFSCKSNFFTNTSNAIQNDDEFNNTIPTPLQEEIKLSYGKSDAALTLPSNNLLMTRQLSLSPSHQQYRSSSTLTAYIPDAFQSFTIWGGSGILLKSIHSANLPYWACFSVTNVIVRSSLIPLVLQGAHTATKIAKVAPEIQFLASNFTNDLKKMKSEGRSVGEQAFVMKTTWRTMRAIYKYHKVNPLAIFKSPLMQIPVFWYFSIDIRKIINGADPELAQQLTESGFLWITDLTEPDPWYGLPIVSGMLLYLNVEWAVGRKTLSGETASKSNIAKYMKDFFQSLAVFMPCFMSQSPAGVQVYLATSFIFTLFQGMALRNDSVREIVGLPVMNAPMPESILARGFIDLKTKEKEARDARGETEEVFGKHGILMPGYEGSLPCTYRASTIDVGDYIGRSVPDVVESPSELMMEEQQQVIPSMTVLGGGGGMGQMVGPWDPQYLLDNALAKKKKETSPETSSPTKQQQPEEEQKYMVQTAEEIMEAANRGELPKPPVIMAPKEKKTAEDTPLNVKKIATKRRGVGGKKRGTKKGGRKK</sequence>
<keyword evidence="4" id="KW-0472">Membrane</keyword>
<dbReference type="PANTHER" id="PTHR12428:SF65">
    <property type="entry name" value="CYTOCHROME C OXIDASE ASSEMBLY PROTEIN COX18, MITOCHONDRIAL"/>
    <property type="match status" value="1"/>
</dbReference>
<accession>A0A7S4WJH5</accession>
<organism evidence="8">
    <name type="scientific">Ditylum brightwellii</name>
    <dbReference type="NCBI Taxonomy" id="49249"/>
    <lineage>
        <taxon>Eukaryota</taxon>
        <taxon>Sar</taxon>
        <taxon>Stramenopiles</taxon>
        <taxon>Ochrophyta</taxon>
        <taxon>Bacillariophyta</taxon>
        <taxon>Mediophyceae</taxon>
        <taxon>Lithodesmiophycidae</taxon>
        <taxon>Lithodesmiales</taxon>
        <taxon>Lithodesmiaceae</taxon>
        <taxon>Ditylum</taxon>
    </lineage>
</organism>
<evidence type="ECO:0000256" key="2">
    <source>
        <dbReference type="ARBA" id="ARBA00022692"/>
    </source>
</evidence>
<evidence type="ECO:0000256" key="1">
    <source>
        <dbReference type="ARBA" id="ARBA00004141"/>
    </source>
</evidence>
<comment type="similarity">
    <text evidence="5">Belongs to the OXA1/ALB3/YidC family.</text>
</comment>
<dbReference type="AlphaFoldDB" id="A0A7S4WJH5"/>
<evidence type="ECO:0000256" key="5">
    <source>
        <dbReference type="RuleBase" id="RU003945"/>
    </source>
</evidence>
<keyword evidence="2 5" id="KW-0812">Transmembrane</keyword>
<dbReference type="GO" id="GO:0032977">
    <property type="term" value="F:membrane insertase activity"/>
    <property type="evidence" value="ECO:0007669"/>
    <property type="project" value="InterPro"/>
</dbReference>
<evidence type="ECO:0000313" key="8">
    <source>
        <dbReference type="EMBL" id="CAE4666984.1"/>
    </source>
</evidence>
<evidence type="ECO:0000259" key="7">
    <source>
        <dbReference type="Pfam" id="PF02096"/>
    </source>
</evidence>
<keyword evidence="3" id="KW-1133">Transmembrane helix</keyword>
<dbReference type="InterPro" id="IPR001708">
    <property type="entry name" value="YidC/ALB3/OXA1/COX18"/>
</dbReference>
<dbReference type="CDD" id="cd20069">
    <property type="entry name" value="5TM_Oxa1-like"/>
    <property type="match status" value="1"/>
</dbReference>
<dbReference type="Pfam" id="PF02096">
    <property type="entry name" value="60KD_IMP"/>
    <property type="match status" value="1"/>
</dbReference>
<feature type="domain" description="Membrane insertase YidC/Oxa/ALB C-terminal" evidence="7">
    <location>
        <begin position="149"/>
        <end position="355"/>
    </location>
</feature>
<gene>
    <name evidence="8" type="ORF">DBRI00130_LOCUS43344</name>
</gene>
<evidence type="ECO:0000256" key="4">
    <source>
        <dbReference type="ARBA" id="ARBA00023136"/>
    </source>
</evidence>
<dbReference type="PANTHER" id="PTHR12428">
    <property type="entry name" value="OXA1"/>
    <property type="match status" value="1"/>
</dbReference>
<dbReference type="InterPro" id="IPR028055">
    <property type="entry name" value="YidC/Oxa/ALB_C"/>
</dbReference>
<evidence type="ECO:0000256" key="3">
    <source>
        <dbReference type="ARBA" id="ARBA00022989"/>
    </source>
</evidence>
<dbReference type="GO" id="GO:0032979">
    <property type="term" value="P:protein insertion into mitochondrial inner membrane from matrix"/>
    <property type="evidence" value="ECO:0007669"/>
    <property type="project" value="TreeGrafter"/>
</dbReference>
<feature type="compositionally biased region" description="Basic residues" evidence="6">
    <location>
        <begin position="552"/>
        <end position="573"/>
    </location>
</feature>
<protein>
    <recommendedName>
        <fullName evidence="7">Membrane insertase YidC/Oxa/ALB C-terminal domain-containing protein</fullName>
    </recommendedName>
</protein>
<dbReference type="EMBL" id="HBNS01060228">
    <property type="protein sequence ID" value="CAE4666984.1"/>
    <property type="molecule type" value="Transcribed_RNA"/>
</dbReference>
<evidence type="ECO:0000256" key="6">
    <source>
        <dbReference type="SAM" id="MobiDB-lite"/>
    </source>
</evidence>
<feature type="compositionally biased region" description="Low complexity" evidence="6">
    <location>
        <begin position="493"/>
        <end position="502"/>
    </location>
</feature>
<proteinExistence type="inferred from homology"/>
<dbReference type="GO" id="GO:0005743">
    <property type="term" value="C:mitochondrial inner membrane"/>
    <property type="evidence" value="ECO:0007669"/>
    <property type="project" value="TreeGrafter"/>
</dbReference>
<name>A0A7S4WJH5_9STRA</name>
<reference evidence="8" key="1">
    <citation type="submission" date="2021-01" db="EMBL/GenBank/DDBJ databases">
        <authorList>
            <person name="Corre E."/>
            <person name="Pelletier E."/>
            <person name="Niang G."/>
            <person name="Scheremetjew M."/>
            <person name="Finn R."/>
            <person name="Kale V."/>
            <person name="Holt S."/>
            <person name="Cochrane G."/>
            <person name="Meng A."/>
            <person name="Brown T."/>
            <person name="Cohen L."/>
        </authorList>
    </citation>
    <scope>NUCLEOTIDE SEQUENCE</scope>
    <source>
        <strain evidence="8">GSO104</strain>
    </source>
</reference>
<comment type="subcellular location">
    <subcellularLocation>
        <location evidence="1 5">Membrane</location>
        <topology evidence="1 5">Multi-pass membrane protein</topology>
    </subcellularLocation>
</comment>